<feature type="region of interest" description="Disordered" evidence="8">
    <location>
        <begin position="1036"/>
        <end position="1055"/>
    </location>
</feature>
<accession>A0A7J7ZEK5</accession>
<dbReference type="Pfam" id="PF00640">
    <property type="entry name" value="PID"/>
    <property type="match status" value="1"/>
</dbReference>
<protein>
    <recommendedName>
        <fullName evidence="6">TBC1 domain family member 1</fullName>
    </recommendedName>
</protein>
<evidence type="ECO:0000313" key="11">
    <source>
        <dbReference type="EMBL" id="KAF6372611.1"/>
    </source>
</evidence>
<dbReference type="FunFam" id="1.10.8.270:FF:000001">
    <property type="entry name" value="TBC1 domain family member 1"/>
    <property type="match status" value="1"/>
</dbReference>
<name>A0A7J7ZEK5_RHIFE</name>
<keyword evidence="4" id="KW-0539">Nucleus</keyword>
<dbReference type="AlphaFoldDB" id="A0A7J7ZEK5"/>
<evidence type="ECO:0000259" key="9">
    <source>
        <dbReference type="PROSITE" id="PS01179"/>
    </source>
</evidence>
<dbReference type="InterPro" id="IPR035969">
    <property type="entry name" value="Rab-GAP_TBC_sf"/>
</dbReference>
<dbReference type="GO" id="GO:0005096">
    <property type="term" value="F:GTPase activator activity"/>
    <property type="evidence" value="ECO:0007669"/>
    <property type="project" value="UniProtKB-KW"/>
</dbReference>
<dbReference type="Pfam" id="PF00566">
    <property type="entry name" value="RabGAP-TBC"/>
    <property type="match status" value="1"/>
</dbReference>
<dbReference type="Gene3D" id="1.10.10.2750">
    <property type="match status" value="1"/>
</dbReference>
<dbReference type="SUPFAM" id="SSF47923">
    <property type="entry name" value="Ypt/Rab-GAP domain of gyp1p"/>
    <property type="match status" value="2"/>
</dbReference>
<keyword evidence="3" id="KW-0597">Phosphoprotein</keyword>
<evidence type="ECO:0000256" key="5">
    <source>
        <dbReference type="ARBA" id="ARBA00055418"/>
    </source>
</evidence>
<feature type="domain" description="PID" evidence="9">
    <location>
        <begin position="184"/>
        <end position="271"/>
    </location>
</feature>
<gene>
    <name evidence="11" type="ORF">mRhiFer1_016603</name>
</gene>
<evidence type="ECO:0000256" key="6">
    <source>
        <dbReference type="ARBA" id="ARBA00072011"/>
    </source>
</evidence>
<dbReference type="GO" id="GO:0005737">
    <property type="term" value="C:cytoplasm"/>
    <property type="evidence" value="ECO:0007669"/>
    <property type="project" value="UniProtKB-ARBA"/>
</dbReference>
<dbReference type="EMBL" id="JACAGC010000004">
    <property type="protein sequence ID" value="KAF6372611.1"/>
    <property type="molecule type" value="Genomic_DNA"/>
</dbReference>
<feature type="domain" description="Rab-GAP TBC" evidence="10">
    <location>
        <begin position="688"/>
        <end position="881"/>
    </location>
</feature>
<organism evidence="11 12">
    <name type="scientific">Rhinolophus ferrumequinum</name>
    <name type="common">Greater horseshoe bat</name>
    <dbReference type="NCBI Taxonomy" id="59479"/>
    <lineage>
        <taxon>Eukaryota</taxon>
        <taxon>Metazoa</taxon>
        <taxon>Chordata</taxon>
        <taxon>Craniata</taxon>
        <taxon>Vertebrata</taxon>
        <taxon>Euteleostomi</taxon>
        <taxon>Mammalia</taxon>
        <taxon>Eutheria</taxon>
        <taxon>Laurasiatheria</taxon>
        <taxon>Chiroptera</taxon>
        <taxon>Yinpterochiroptera</taxon>
        <taxon>Rhinolophoidea</taxon>
        <taxon>Rhinolophidae</taxon>
        <taxon>Rhinolophinae</taxon>
        <taxon>Rhinolophus</taxon>
    </lineage>
</organism>
<keyword evidence="7" id="KW-0175">Coiled coil</keyword>
<dbReference type="FunFam" id="2.30.29.30:FF:000076">
    <property type="entry name" value="TBC1 domain family member 4 isoform X1"/>
    <property type="match status" value="1"/>
</dbReference>
<comment type="caution">
    <text evidence="11">The sequence shown here is derived from an EMBL/GenBank/DDBJ whole genome shotgun (WGS) entry which is preliminary data.</text>
</comment>
<comment type="function">
    <text evidence="5">May act as a GTPase-activating protein for Rab family protein(s). May play a role in the cell cycle and differentiation of various tissues. Involved in the trafficking and translocation of GLUT4-containing vesicles and insulin-stimulated glucose uptake into cells.</text>
</comment>
<evidence type="ECO:0000256" key="3">
    <source>
        <dbReference type="ARBA" id="ARBA00022553"/>
    </source>
</evidence>
<dbReference type="SMART" id="SM00462">
    <property type="entry name" value="PTB"/>
    <property type="match status" value="1"/>
</dbReference>
<dbReference type="PANTHER" id="PTHR47219">
    <property type="entry name" value="RAB GTPASE-ACTIVATING PROTEIN 1-LIKE"/>
    <property type="match status" value="1"/>
</dbReference>
<evidence type="ECO:0000259" key="10">
    <source>
        <dbReference type="PROSITE" id="PS50086"/>
    </source>
</evidence>
<dbReference type="GO" id="GO:0005634">
    <property type="term" value="C:nucleus"/>
    <property type="evidence" value="ECO:0007669"/>
    <property type="project" value="UniProtKB-SubCell"/>
</dbReference>
<dbReference type="InterPro" id="IPR021785">
    <property type="entry name" value="DUF3350"/>
</dbReference>
<dbReference type="InterPro" id="IPR050302">
    <property type="entry name" value="Rab_GAP_TBC_domain"/>
</dbReference>
<evidence type="ECO:0000256" key="2">
    <source>
        <dbReference type="ARBA" id="ARBA00022468"/>
    </source>
</evidence>
<dbReference type="Gene3D" id="2.30.29.30">
    <property type="entry name" value="Pleckstrin-homology domain (PH domain)/Phosphotyrosine-binding domain (PTB)"/>
    <property type="match status" value="1"/>
</dbReference>
<feature type="compositionally biased region" description="Low complexity" evidence="8">
    <location>
        <begin position="413"/>
        <end position="430"/>
    </location>
</feature>
<dbReference type="FunFam" id="1.10.10.2750:FF:000001">
    <property type="entry name" value="TBC1 domain family member 1 isoform X2"/>
    <property type="match status" value="1"/>
</dbReference>
<feature type="region of interest" description="Disordered" evidence="8">
    <location>
        <begin position="566"/>
        <end position="598"/>
    </location>
</feature>
<keyword evidence="2" id="KW-0343">GTPase activation</keyword>
<feature type="coiled-coil region" evidence="7">
    <location>
        <begin position="967"/>
        <end position="1036"/>
    </location>
</feature>
<evidence type="ECO:0000256" key="1">
    <source>
        <dbReference type="ARBA" id="ARBA00004123"/>
    </source>
</evidence>
<dbReference type="InterPro" id="IPR011993">
    <property type="entry name" value="PH-like_dom_sf"/>
</dbReference>
<dbReference type="CDD" id="cd01269">
    <property type="entry name" value="PTB_TBC1D1_like"/>
    <property type="match status" value="1"/>
</dbReference>
<dbReference type="InterPro" id="IPR006020">
    <property type="entry name" value="PTB/PI_dom"/>
</dbReference>
<dbReference type="Proteomes" id="UP000585614">
    <property type="component" value="Unassembled WGS sequence"/>
</dbReference>
<evidence type="ECO:0000256" key="8">
    <source>
        <dbReference type="SAM" id="MobiDB-lite"/>
    </source>
</evidence>
<dbReference type="SMART" id="SM00164">
    <property type="entry name" value="TBC"/>
    <property type="match status" value="1"/>
</dbReference>
<sequence length="1055" mass="120091">MSPLFSWVAKVPEIISSIRQAGKIARQEELHCPSEFDDTFAKKFEVLFCGRVSVAHKKAPPALIDECIEKFNHISCSRKADFDLVSQNSETANPVGGFAFTDRLRTVHQPSGKGEQGQRPMRKSFSQPGLRSLAYKKEFQDRSFRSNSFFSSFEENDIENHLISGHNIVQPTDIEENRTMLFTIGQSEVYLISPDTKKIALEKNFKEISFCSQGIRHVDHFGFICRESSGGGGFHFVCYVFQCTNEALVDEIMMTLKQAFTVAAVQQTKAPAQLCEGCPLQGLHKLCERIEGMNSSKTKLELQKHLTTLTNQEQAMIFEEVQKLRPRNEQRENELIISFLRCLYEEKQKVHIHIGEIKQTSQIAAENIGTELPSSATRFRLDMLKNKAKRSLTESLESILSRGNKARGLQEHSTSLDLDSSMSSTLSNTSKEPSVCEKEALPVSESSFRVLGSSDDLSSDSEGHSAEEPAPLSPQQGFRRRANTLSHFPVECQQPPEPAQGSPGVSQRKLMRYHSVGTETPHERKDFESKANHLGEAIGTSVKTRRHSWRQQIFLRVATPQKACDSPSRYEDYSELGELPPRSPLEPVCEDRPSGPVLEEKKRTPRELRELWQKAILQQILLLRMEKENQKLQASENDLLNKRLKLDYEEITPCLKEVTAVWEKMLSTPGRSKIKFDMEKMHSAVGQGVPRHHRGEIWKFLAEQFHLKHQLPSKQPKDTPYKELLKQLTSQQHAILIDLGRTFPTHPYFSAQLGAGQLSLYNILKAYSLLDQEVGYCQGLSFVAGILLLHMGEEEAFHMLKFLMFDRGLRKQYRPDMIILQIQMYQLSRLLHDYHRDLYNHLEEHEIGPSLYAAPWFLTVFASQFPLGFVARVFDMIFLQGTEVIFKVALSLLGSHKPLILQHENLETIVDFIKNTLPNLGLVQMEKTINQVFEMDISKQLQAYEVEYHVLQEELIDSSPLSDNQRMDRLEKTNSSLRKQNLDLLEQLQVANGRIQNLEATVEKLLTSESKLKQAALALELERSALLQTVEELQRRTAELGGPQPDLTLPQPTGD</sequence>
<dbReference type="PROSITE" id="PS01179">
    <property type="entry name" value="PID"/>
    <property type="match status" value="1"/>
</dbReference>
<comment type="subcellular location">
    <subcellularLocation>
        <location evidence="1">Nucleus</location>
    </subcellularLocation>
</comment>
<evidence type="ECO:0000256" key="7">
    <source>
        <dbReference type="SAM" id="Coils"/>
    </source>
</evidence>
<dbReference type="PROSITE" id="PS50086">
    <property type="entry name" value="TBC_RABGAP"/>
    <property type="match status" value="1"/>
</dbReference>
<dbReference type="Gene3D" id="1.10.8.270">
    <property type="entry name" value="putative rabgap domain of human tbc1 domain family member 14 like domains"/>
    <property type="match status" value="1"/>
</dbReference>
<dbReference type="SUPFAM" id="SSF50729">
    <property type="entry name" value="PH domain-like"/>
    <property type="match status" value="1"/>
</dbReference>
<proteinExistence type="predicted"/>
<evidence type="ECO:0000256" key="4">
    <source>
        <dbReference type="ARBA" id="ARBA00023242"/>
    </source>
</evidence>
<evidence type="ECO:0000313" key="12">
    <source>
        <dbReference type="Proteomes" id="UP000585614"/>
    </source>
</evidence>
<reference evidence="11 12" key="1">
    <citation type="journal article" date="2020" name="Nature">
        <title>Six reference-quality genomes reveal evolution of bat adaptations.</title>
        <authorList>
            <person name="Jebb D."/>
            <person name="Huang Z."/>
            <person name="Pippel M."/>
            <person name="Hughes G.M."/>
            <person name="Lavrichenko K."/>
            <person name="Devanna P."/>
            <person name="Winkler S."/>
            <person name="Jermiin L.S."/>
            <person name="Skirmuntt E.C."/>
            <person name="Katzourakis A."/>
            <person name="Burkitt-Gray L."/>
            <person name="Ray D.A."/>
            <person name="Sullivan K.A.M."/>
            <person name="Roscito J.G."/>
            <person name="Kirilenko B.M."/>
            <person name="Davalos L.M."/>
            <person name="Corthals A.P."/>
            <person name="Power M.L."/>
            <person name="Jones G."/>
            <person name="Ransome R.D."/>
            <person name="Dechmann D.K.N."/>
            <person name="Locatelli A.G."/>
            <person name="Puechmaille S.J."/>
            <person name="Fedrigo O."/>
            <person name="Jarvis E.D."/>
            <person name="Hiller M."/>
            <person name="Vernes S.C."/>
            <person name="Myers E.W."/>
            <person name="Teeling E.C."/>
        </authorList>
    </citation>
    <scope>NUCLEOTIDE SEQUENCE [LARGE SCALE GENOMIC DNA]</scope>
    <source>
        <strain evidence="11">MRhiFer1</strain>
        <tissue evidence="11">Lung</tissue>
    </source>
</reference>
<dbReference type="Gene3D" id="1.10.472.80">
    <property type="entry name" value="Ypt/Rab-GAP domain of gyp1p, domain 3"/>
    <property type="match status" value="1"/>
</dbReference>
<dbReference type="InterPro" id="IPR000195">
    <property type="entry name" value="Rab-GAP-TBC_dom"/>
</dbReference>
<dbReference type="PANTHER" id="PTHR47219:SF18">
    <property type="entry name" value="TBC1 DOMAIN FAMILY MEMBER 1 ISOFORM X1"/>
    <property type="match status" value="1"/>
</dbReference>
<feature type="region of interest" description="Disordered" evidence="8">
    <location>
        <begin position="403"/>
        <end position="477"/>
    </location>
</feature>
<dbReference type="FunFam" id="1.10.472.80:FF:000003">
    <property type="entry name" value="Putative TBC1 domain family member 1"/>
    <property type="match status" value="1"/>
</dbReference>
<dbReference type="Pfam" id="PF11830">
    <property type="entry name" value="DUF3350"/>
    <property type="match status" value="1"/>
</dbReference>
<feature type="compositionally biased region" description="Basic and acidic residues" evidence="8">
    <location>
        <begin position="589"/>
        <end position="598"/>
    </location>
</feature>